<proteinExistence type="predicted"/>
<reference evidence="2" key="1">
    <citation type="submission" date="2016-10" db="EMBL/GenBank/DDBJ databases">
        <authorList>
            <person name="Varghese N."/>
            <person name="Submissions S."/>
        </authorList>
    </citation>
    <scope>NUCLEOTIDE SEQUENCE [LARGE SCALE GENOMIC DNA]</scope>
    <source>
        <strain evidence="2">DSM 18887</strain>
    </source>
</reference>
<evidence type="ECO:0000313" key="2">
    <source>
        <dbReference type="Proteomes" id="UP000198749"/>
    </source>
</evidence>
<dbReference type="SUPFAM" id="SSF53756">
    <property type="entry name" value="UDP-Glycosyltransferase/glycogen phosphorylase"/>
    <property type="match status" value="1"/>
</dbReference>
<protein>
    <submittedName>
        <fullName evidence="1">Uncharacterized protein</fullName>
    </submittedName>
</protein>
<organism evidence="1 2">
    <name type="scientific">Amphritea atlantica</name>
    <dbReference type="NCBI Taxonomy" id="355243"/>
    <lineage>
        <taxon>Bacteria</taxon>
        <taxon>Pseudomonadati</taxon>
        <taxon>Pseudomonadota</taxon>
        <taxon>Gammaproteobacteria</taxon>
        <taxon>Oceanospirillales</taxon>
        <taxon>Oceanospirillaceae</taxon>
        <taxon>Amphritea</taxon>
    </lineage>
</organism>
<gene>
    <name evidence="1" type="ORF">SAMN03080615_01988</name>
</gene>
<sequence>MVPLVVNKLTYVSKMSKKSLSGNEIIGSLDSLDKTPKVGVFSLGQYGYDTAFSDAVDSQRVYCEKHGYNYYCISEPGSDLLGRENIWLKALACYGALLKNDYILYVDTDVRIKETCPPIIEAVSEENPIGLVAGHSGRANAGVIIAKNCSLSLAFFAEWIACLGKPISPRHDVGWGENGHLIRLVEKYRLELIDTQWNNTFLPDLDDYMRHYTGPIRAEYVFKGEALKAWENIKAAVKVSKASADVDILRSFNELKEVYIRTLDKSLFASFDECWDILRNVVFAYSTEYKIRNSVSRSFHRVYLTEEVSEASQNAYVLTLKNGLDKALGSNNIVTGVDCFWSQRFTSKDVVHIEWVESLFHWNVPSDEQVEHFVNRIQEIAVTTPIVYTAHNFDLMPTIGDKRKILMQALAGNCAQILHLSEANIEAYNRHHSEIVNLSSVPVSIVPHGDYQPYFRAGNSQFEDKALKSEKVKVLVFGHIRTATELEFCLNVADELGTEEYQLIFAGVIHPDLLHWKEIHRFKNEWDGQVRRNHFKVPDDKVIDLVNRSDCMLIPRFDRLNSGVQFLSYTMLKPTFVPAQHSMQDVQNKASNLGAYSPNDPKSAASLIRSHFSGTKSAQLNNMFKTNLFNYSSQDAYAVGAAHEKAYERAFSYKQQTK</sequence>
<name>A0A1H9H7J0_9GAMM</name>
<dbReference type="STRING" id="355243.SAMN03080615_01988"/>
<dbReference type="Proteomes" id="UP000198749">
    <property type="component" value="Unassembled WGS sequence"/>
</dbReference>
<keyword evidence="2" id="KW-1185">Reference proteome</keyword>
<dbReference type="EMBL" id="FOGB01000005">
    <property type="protein sequence ID" value="SEQ58331.1"/>
    <property type="molecule type" value="Genomic_DNA"/>
</dbReference>
<accession>A0A1H9H7J0</accession>
<dbReference type="AlphaFoldDB" id="A0A1H9H7J0"/>
<dbReference type="InterPro" id="IPR029044">
    <property type="entry name" value="Nucleotide-diphossugar_trans"/>
</dbReference>
<dbReference type="Gene3D" id="3.90.550.10">
    <property type="entry name" value="Spore Coat Polysaccharide Biosynthesis Protein SpsA, Chain A"/>
    <property type="match status" value="1"/>
</dbReference>
<evidence type="ECO:0000313" key="1">
    <source>
        <dbReference type="EMBL" id="SEQ58331.1"/>
    </source>
</evidence>